<keyword evidence="2 3" id="KW-0808">Transferase</keyword>
<proteinExistence type="inferred from homology"/>
<gene>
    <name evidence="3" type="primary">pcaI_2</name>
    <name evidence="3" type="ORF">DJFAAGMI_01578</name>
</gene>
<dbReference type="Pfam" id="PF01144">
    <property type="entry name" value="CoA_trans"/>
    <property type="match status" value="1"/>
</dbReference>
<evidence type="ECO:0000313" key="3">
    <source>
        <dbReference type="EMBL" id="MBS3018844.1"/>
    </source>
</evidence>
<protein>
    <submittedName>
        <fullName evidence="3">3-oxoadipate CoA-transferase subunit A</fullName>
        <ecNumber evidence="3">2.8.3.6</ecNumber>
    </submittedName>
</protein>
<comment type="caution">
    <text evidence="3">The sequence shown here is derived from an EMBL/GenBank/DDBJ whole genome shotgun (WGS) entry which is preliminary data.</text>
</comment>
<dbReference type="PANTHER" id="PTHR13707">
    <property type="entry name" value="KETOACID-COENZYME A TRANSFERASE"/>
    <property type="match status" value="1"/>
</dbReference>
<evidence type="ECO:0000256" key="1">
    <source>
        <dbReference type="ARBA" id="ARBA00005612"/>
    </source>
</evidence>
<dbReference type="Proteomes" id="UP001647436">
    <property type="component" value="Unassembled WGS sequence"/>
</dbReference>
<dbReference type="SMART" id="SM00882">
    <property type="entry name" value="CoA_trans"/>
    <property type="match status" value="1"/>
</dbReference>
<evidence type="ECO:0000313" key="4">
    <source>
        <dbReference type="Proteomes" id="UP001647436"/>
    </source>
</evidence>
<dbReference type="InterPro" id="IPR004163">
    <property type="entry name" value="CoA_transf_BS"/>
</dbReference>
<dbReference type="RefSeq" id="WP_211456611.1">
    <property type="nucleotide sequence ID" value="NZ_JAANES010000001.1"/>
</dbReference>
<dbReference type="InterPro" id="IPR037171">
    <property type="entry name" value="NagB/RpiA_transferase-like"/>
</dbReference>
<dbReference type="GO" id="GO:0047569">
    <property type="term" value="F:3-oxoadipate CoA-transferase activity"/>
    <property type="evidence" value="ECO:0007669"/>
    <property type="project" value="UniProtKB-EC"/>
</dbReference>
<dbReference type="PANTHER" id="PTHR13707:SF60">
    <property type="entry name" value="ACETATE COA-TRANSFERASE SUBUNIT ALPHA"/>
    <property type="match status" value="1"/>
</dbReference>
<comment type="similarity">
    <text evidence="1">Belongs to the 3-oxoacid CoA-transferase subunit A family.</text>
</comment>
<dbReference type="PROSITE" id="PS01273">
    <property type="entry name" value="COA_TRANSF_1"/>
    <property type="match status" value="1"/>
</dbReference>
<reference evidence="3 4" key="1">
    <citation type="submission" date="2020-03" db="EMBL/GenBank/DDBJ databases">
        <title>The role of nitrogen metabolism on polyethylene biodegradation.</title>
        <authorList>
            <person name="Peixoto J."/>
            <person name="Vizzotto C.S."/>
            <person name="Ramos A."/>
            <person name="Alves G."/>
            <person name="Steindorff A."/>
            <person name="Kruger R."/>
        </authorList>
    </citation>
    <scope>NUCLEOTIDE SEQUENCE [LARGE SCALE GENOMIC DNA]</scope>
    <source>
        <strain evidence="3 4">PE63</strain>
    </source>
</reference>
<name>A0ABS5LQQ2_9BURK</name>
<dbReference type="EMBL" id="JAANES010000001">
    <property type="protein sequence ID" value="MBS3018844.1"/>
    <property type="molecule type" value="Genomic_DNA"/>
</dbReference>
<dbReference type="InterPro" id="IPR004165">
    <property type="entry name" value="CoA_trans_fam_I"/>
</dbReference>
<dbReference type="EC" id="2.8.3.6" evidence="3"/>
<keyword evidence="4" id="KW-1185">Reference proteome</keyword>
<organism evidence="3 4">
    <name type="scientific">Comamonas brasiliensis</name>
    <dbReference type="NCBI Taxonomy" id="1812482"/>
    <lineage>
        <taxon>Bacteria</taxon>
        <taxon>Pseudomonadati</taxon>
        <taxon>Pseudomonadota</taxon>
        <taxon>Betaproteobacteria</taxon>
        <taxon>Burkholderiales</taxon>
        <taxon>Comamonadaceae</taxon>
        <taxon>Comamonas</taxon>
    </lineage>
</organism>
<dbReference type="SUPFAM" id="SSF100950">
    <property type="entry name" value="NagB/RpiA/CoA transferase-like"/>
    <property type="match status" value="1"/>
</dbReference>
<dbReference type="NCBIfam" id="TIGR02429">
    <property type="entry name" value="pcaI_scoA_fam"/>
    <property type="match status" value="1"/>
</dbReference>
<dbReference type="InterPro" id="IPR012792">
    <property type="entry name" value="3-oxoacid_CoA-transf_A"/>
</dbReference>
<evidence type="ECO:0000256" key="2">
    <source>
        <dbReference type="ARBA" id="ARBA00022679"/>
    </source>
</evidence>
<dbReference type="Gene3D" id="3.40.1080.10">
    <property type="entry name" value="Glutaconate Coenzyme A-transferase"/>
    <property type="match status" value="1"/>
</dbReference>
<accession>A0ABS5LQQ2</accession>
<sequence>MLNKIHANIPSALADIFDGATVLVGGFGGAGLPYELVHGLIDQGARDLTIVNNNSGTGRDGLAALVDAGRVRKMICSFPKAADPKSDPNIFLRWYKQGRIELELVPQGTIVERLRAAAAGLGGVYCPTGAGTLLAEGKEVRMIGDKQYLLELPLHGDFALIKAHQGDRWGNLSYRKAARNFNPVMAMAAKATIAQVQQTLELGQLDPEHVVTPGIFVQRVVSIPGANT</sequence>